<dbReference type="InterPro" id="IPR043005">
    <property type="entry name" value="MvaI_BcnI_rec"/>
</dbReference>
<dbReference type="REBASE" id="221757">
    <property type="entry name" value="Psu56ORF2215P"/>
</dbReference>
<dbReference type="Pfam" id="PF15515">
    <property type="entry name" value="MvaI_BcnI"/>
    <property type="match status" value="1"/>
</dbReference>
<reference evidence="2 3" key="1">
    <citation type="submission" date="2016-07" db="EMBL/GenBank/DDBJ databases">
        <title>High microdiversification within the ubiquitous acI lineage of Actinobacteria.</title>
        <authorList>
            <person name="Neuenschwander S.M."/>
            <person name="Salcher M."/>
            <person name="Ghai R."/>
            <person name="Pernthaler J."/>
        </authorList>
    </citation>
    <scope>NUCLEOTIDE SEQUENCE [LARGE SCALE GENOMIC DNA]</scope>
    <source>
        <strain evidence="2">MMS-IA-56</strain>
    </source>
</reference>
<dbReference type="Gene3D" id="3.40.210.20">
    <property type="entry name" value="MvaI/BcnI restriction endonuclease, catalytic domain"/>
    <property type="match status" value="1"/>
</dbReference>
<dbReference type="KEGG" id="psuf:A1sIA56_02220"/>
<keyword evidence="2" id="KW-0378">Hydrolase</keyword>
<dbReference type="Proteomes" id="UP000217215">
    <property type="component" value="Chromosome"/>
</dbReference>
<keyword evidence="2" id="KW-0540">Nuclease</keyword>
<dbReference type="InterPro" id="IPR029127">
    <property type="entry name" value="MvaI_BcnI"/>
</dbReference>
<dbReference type="EMBL" id="CP016773">
    <property type="protein sequence ID" value="ASY15736.1"/>
    <property type="molecule type" value="Genomic_DNA"/>
</dbReference>
<dbReference type="OrthoDB" id="9204522at2"/>
<dbReference type="CDD" id="cd22347">
    <property type="entry name" value="PDDEXK_nuclease"/>
    <property type="match status" value="1"/>
</dbReference>
<evidence type="ECO:0000313" key="2">
    <source>
        <dbReference type="EMBL" id="ASY15736.1"/>
    </source>
</evidence>
<dbReference type="Gene3D" id="3.30.70.3570">
    <property type="entry name" value="MvaI/BcnI restriction endonuclease, recognition domain"/>
    <property type="match status" value="1"/>
</dbReference>
<feature type="domain" description="MvaI/BcnI restriction endonuclease" evidence="1">
    <location>
        <begin position="163"/>
        <end position="392"/>
    </location>
</feature>
<accession>A0A249KG64</accession>
<name>A0A249KG64_9ACTN</name>
<gene>
    <name evidence="2" type="ORF">A1sIA56_02220</name>
</gene>
<evidence type="ECO:0000259" key="1">
    <source>
        <dbReference type="Pfam" id="PF15515"/>
    </source>
</evidence>
<keyword evidence="2" id="KW-0255">Endonuclease</keyword>
<evidence type="ECO:0000313" key="3">
    <source>
        <dbReference type="Proteomes" id="UP000217215"/>
    </source>
</evidence>
<organism evidence="2 3">
    <name type="scientific">Candidatus Planktophila sulfonica</name>
    <dbReference type="NCBI Taxonomy" id="1884904"/>
    <lineage>
        <taxon>Bacteria</taxon>
        <taxon>Bacillati</taxon>
        <taxon>Actinomycetota</taxon>
        <taxon>Actinomycetes</taxon>
        <taxon>Candidatus Nanopelagicales</taxon>
        <taxon>Candidatus Nanopelagicaceae</taxon>
        <taxon>Candidatus Planktophila</taxon>
    </lineage>
</organism>
<dbReference type="InterPro" id="IPR043004">
    <property type="entry name" value="MvaI_BcnI_cat"/>
</dbReference>
<proteinExistence type="predicted"/>
<dbReference type="RefSeq" id="WP_095673331.1">
    <property type="nucleotide sequence ID" value="NZ_CP016773.1"/>
</dbReference>
<sequence>MLTKADISISEVIASLSSFRVEAGFLVPTPTGLEKSILDAHEDLRIFLAKSGLHYFDHQGQGPENKVKIPANIITESGVIGSFASLYRPNTKSGDPRIWISKLNAHSKPWNLIALFVSNGQLFVFNASDPTVWKSMNNTNSPLYLALMSAGSNYSLVETELLRKLKEIEAAGFVRSTTNAASGVGDTLEKLLGISRNSSKNPDYKGIEIKASRRNNPNQTQRSVLFSMVPNWGISELKNGAEILETYGYLSPATKQVELYVTVKHQPNRQGLFLDLDAKNGLIVNVHQCNGTRKPVVSWKLNELQEELSKKHKQTFWVKAKNRPESGHEYFHYFEVMATASPFVSYFGPLVLSSQISMDYTLSTKLRPSGAPFARDHGYLWKIANNSFESLFPPPRIIDLAKLTI</sequence>
<dbReference type="GO" id="GO:0004519">
    <property type="term" value="F:endonuclease activity"/>
    <property type="evidence" value="ECO:0007669"/>
    <property type="project" value="UniProtKB-KW"/>
</dbReference>
<dbReference type="AlphaFoldDB" id="A0A249KG64"/>
<keyword evidence="3" id="KW-1185">Reference proteome</keyword>
<protein>
    <submittedName>
        <fullName evidence="2">MvaI/BcnI restriction endonuclease family protein</fullName>
    </submittedName>
</protein>